<reference evidence="2" key="1">
    <citation type="submission" date="2014-09" db="EMBL/GenBank/DDBJ databases">
        <authorList>
            <person name="Magalhaes I.L.F."/>
            <person name="Oliveira U."/>
            <person name="Santos F.R."/>
            <person name="Vidigal T.H.D.A."/>
            <person name="Brescovit A.D."/>
            <person name="Santos A.J."/>
        </authorList>
    </citation>
    <scope>NUCLEOTIDE SEQUENCE</scope>
    <source>
        <tissue evidence="2">Shoot tissue taken approximately 20 cm above the soil surface</tissue>
    </source>
</reference>
<reference evidence="2" key="2">
    <citation type="journal article" date="2015" name="Data Brief">
        <title>Shoot transcriptome of the giant reed, Arundo donax.</title>
        <authorList>
            <person name="Barrero R.A."/>
            <person name="Guerrero F.D."/>
            <person name="Moolhuijzen P."/>
            <person name="Goolsby J.A."/>
            <person name="Tidwell J."/>
            <person name="Bellgard S.E."/>
            <person name="Bellgard M.I."/>
        </authorList>
    </citation>
    <scope>NUCLEOTIDE SEQUENCE</scope>
    <source>
        <tissue evidence="2">Shoot tissue taken approximately 20 cm above the soil surface</tissue>
    </source>
</reference>
<protein>
    <submittedName>
        <fullName evidence="2">Uncharacterized protein</fullName>
    </submittedName>
</protein>
<dbReference type="EMBL" id="GBRH01235237">
    <property type="protein sequence ID" value="JAD62658.1"/>
    <property type="molecule type" value="Transcribed_RNA"/>
</dbReference>
<dbReference type="AlphaFoldDB" id="A0A0A9BKK1"/>
<feature type="compositionally biased region" description="Low complexity" evidence="1">
    <location>
        <begin position="9"/>
        <end position="20"/>
    </location>
</feature>
<accession>A0A0A9BKK1</accession>
<sequence length="67" mass="7841">MARTRARSSRPATQTAAWRSWNRRARSSRGWTDRRQRSRPRRAARPASRMEGGRCWPRTTTTRTPTG</sequence>
<feature type="region of interest" description="Disordered" evidence="1">
    <location>
        <begin position="1"/>
        <end position="67"/>
    </location>
</feature>
<proteinExistence type="predicted"/>
<feature type="compositionally biased region" description="Low complexity" evidence="1">
    <location>
        <begin position="57"/>
        <end position="67"/>
    </location>
</feature>
<organism evidence="2">
    <name type="scientific">Arundo donax</name>
    <name type="common">Giant reed</name>
    <name type="synonym">Donax arundinaceus</name>
    <dbReference type="NCBI Taxonomy" id="35708"/>
    <lineage>
        <taxon>Eukaryota</taxon>
        <taxon>Viridiplantae</taxon>
        <taxon>Streptophyta</taxon>
        <taxon>Embryophyta</taxon>
        <taxon>Tracheophyta</taxon>
        <taxon>Spermatophyta</taxon>
        <taxon>Magnoliopsida</taxon>
        <taxon>Liliopsida</taxon>
        <taxon>Poales</taxon>
        <taxon>Poaceae</taxon>
        <taxon>PACMAD clade</taxon>
        <taxon>Arundinoideae</taxon>
        <taxon>Arundineae</taxon>
        <taxon>Arundo</taxon>
    </lineage>
</organism>
<evidence type="ECO:0000256" key="1">
    <source>
        <dbReference type="SAM" id="MobiDB-lite"/>
    </source>
</evidence>
<evidence type="ECO:0000313" key="2">
    <source>
        <dbReference type="EMBL" id="JAD62658.1"/>
    </source>
</evidence>
<name>A0A0A9BKK1_ARUDO</name>